<dbReference type="InterPro" id="IPR001127">
    <property type="entry name" value="PTS_EIIA_1_perm"/>
</dbReference>
<name>H6NBH5_9BACL</name>
<dbReference type="NCBIfam" id="TIGR00830">
    <property type="entry name" value="PTBA"/>
    <property type="match status" value="1"/>
</dbReference>
<keyword evidence="4" id="KW-0808">Transferase</keyword>
<keyword evidence="3" id="KW-0762">Sugar transport</keyword>
<dbReference type="InterPro" id="IPR011055">
    <property type="entry name" value="Dup_hybrid_motif"/>
</dbReference>
<accession>H6NBH5</accession>
<dbReference type="SUPFAM" id="SSF51261">
    <property type="entry name" value="Duplicated hybrid motif"/>
    <property type="match status" value="1"/>
</dbReference>
<dbReference type="Gene3D" id="2.70.70.10">
    <property type="entry name" value="Glucose Permease (Domain IIA)"/>
    <property type="match status" value="1"/>
</dbReference>
<evidence type="ECO:0000313" key="9">
    <source>
        <dbReference type="Proteomes" id="UP000007523"/>
    </source>
</evidence>
<evidence type="ECO:0000256" key="4">
    <source>
        <dbReference type="ARBA" id="ARBA00022679"/>
    </source>
</evidence>
<keyword evidence="5" id="KW-0598">Phosphotransferase system</keyword>
<organism evidence="8 9">
    <name type="scientific">Paenibacillus mucilaginosus 3016</name>
    <dbReference type="NCBI Taxonomy" id="1116391"/>
    <lineage>
        <taxon>Bacteria</taxon>
        <taxon>Bacillati</taxon>
        <taxon>Bacillota</taxon>
        <taxon>Bacilli</taxon>
        <taxon>Bacillales</taxon>
        <taxon>Paenibacillaceae</taxon>
        <taxon>Paenibacillus</taxon>
    </lineage>
</organism>
<dbReference type="PROSITE" id="PS00371">
    <property type="entry name" value="PTS_EIIA_TYPE_1_HIS"/>
    <property type="match status" value="1"/>
</dbReference>
<sequence>MLSKLFGGKNKANVLEIAAPLTGTAVPLNAVPDQAFAEGHMGGGLAVEPEEGRLVAPFDGTVAHLIKSKHAVILEHASGVQVLMHIGINTVALKGEGFHALVATGDTVKAGQTLIEFDMEAIRTAGYPLITPVVLANQAEAAAELDAVKTGRVQAGEPGMLRVSVKPQ</sequence>
<dbReference type="InterPro" id="IPR050890">
    <property type="entry name" value="PTS_EIIA_component"/>
</dbReference>
<keyword evidence="6" id="KW-0418">Kinase</keyword>
<evidence type="ECO:0000256" key="5">
    <source>
        <dbReference type="ARBA" id="ARBA00022683"/>
    </source>
</evidence>
<dbReference type="GO" id="GO:0005737">
    <property type="term" value="C:cytoplasm"/>
    <property type="evidence" value="ECO:0007669"/>
    <property type="project" value="UniProtKB-SubCell"/>
</dbReference>
<dbReference type="HOGENOM" id="CLU_012312_5_3_9"/>
<dbReference type="GO" id="GO:0009401">
    <property type="term" value="P:phosphoenolpyruvate-dependent sugar phosphotransferase system"/>
    <property type="evidence" value="ECO:0007669"/>
    <property type="project" value="UniProtKB-KW"/>
</dbReference>
<dbReference type="GO" id="GO:0016301">
    <property type="term" value="F:kinase activity"/>
    <property type="evidence" value="ECO:0007669"/>
    <property type="project" value="UniProtKB-KW"/>
</dbReference>
<dbReference type="PROSITE" id="PS51093">
    <property type="entry name" value="PTS_EIIA_TYPE_1"/>
    <property type="match status" value="1"/>
</dbReference>
<evidence type="ECO:0000313" key="8">
    <source>
        <dbReference type="EMBL" id="AFC32921.1"/>
    </source>
</evidence>
<dbReference type="AlphaFoldDB" id="H6NBH5"/>
<dbReference type="KEGG" id="pmq:PM3016_6289"/>
<protein>
    <submittedName>
        <fullName evidence="8">PTS system, glucose subfamily, IIA subunit</fullName>
    </submittedName>
</protein>
<evidence type="ECO:0000259" key="7">
    <source>
        <dbReference type="PROSITE" id="PS51093"/>
    </source>
</evidence>
<keyword evidence="2" id="KW-0813">Transport</keyword>
<dbReference type="STRING" id="1116391.PM3016_6289"/>
<dbReference type="RefSeq" id="WP_014372096.1">
    <property type="nucleotide sequence ID" value="NC_016935.1"/>
</dbReference>
<comment type="subcellular location">
    <subcellularLocation>
        <location evidence="1">Cytoplasm</location>
    </subcellularLocation>
</comment>
<dbReference type="PANTHER" id="PTHR45008:SF1">
    <property type="entry name" value="PTS SYSTEM GLUCOSE-SPECIFIC EIIA COMPONENT"/>
    <property type="match status" value="1"/>
</dbReference>
<evidence type="ECO:0000256" key="2">
    <source>
        <dbReference type="ARBA" id="ARBA00022448"/>
    </source>
</evidence>
<evidence type="ECO:0000256" key="3">
    <source>
        <dbReference type="ARBA" id="ARBA00022597"/>
    </source>
</evidence>
<gene>
    <name evidence="8" type="ORF">PM3016_6289</name>
</gene>
<keyword evidence="9" id="KW-1185">Reference proteome</keyword>
<dbReference type="EMBL" id="CP003235">
    <property type="protein sequence ID" value="AFC32921.1"/>
    <property type="molecule type" value="Genomic_DNA"/>
</dbReference>
<dbReference type="Pfam" id="PF00358">
    <property type="entry name" value="PTS_EIIA_1"/>
    <property type="match status" value="1"/>
</dbReference>
<proteinExistence type="predicted"/>
<reference evidence="8 9" key="1">
    <citation type="journal article" date="2012" name="J. Bacteriol.">
        <title>Complete Genome Sequence of Paenibacillus mucilaginosus 3016, a Bacterium Functional as Microbial Fertilizer.</title>
        <authorList>
            <person name="Ma M."/>
            <person name="Wang Z."/>
            <person name="Li L."/>
            <person name="Jiang X."/>
            <person name="Guan D."/>
            <person name="Cao F."/>
            <person name="Chen H."/>
            <person name="Wang X."/>
            <person name="Shen D."/>
            <person name="Du B."/>
            <person name="Li J."/>
        </authorList>
    </citation>
    <scope>NUCLEOTIDE SEQUENCE [LARGE SCALE GENOMIC DNA]</scope>
    <source>
        <strain evidence="8 9">3016</strain>
    </source>
</reference>
<dbReference type="Proteomes" id="UP000007523">
    <property type="component" value="Chromosome"/>
</dbReference>
<evidence type="ECO:0000256" key="6">
    <source>
        <dbReference type="ARBA" id="ARBA00022777"/>
    </source>
</evidence>
<dbReference type="FunFam" id="2.70.70.10:FF:000001">
    <property type="entry name" value="PTS system glucose-specific IIA component"/>
    <property type="match status" value="1"/>
</dbReference>
<dbReference type="PANTHER" id="PTHR45008">
    <property type="entry name" value="PTS SYSTEM GLUCOSE-SPECIFIC EIIA COMPONENT"/>
    <property type="match status" value="1"/>
</dbReference>
<feature type="domain" description="PTS EIIA type-1" evidence="7">
    <location>
        <begin position="33"/>
        <end position="137"/>
    </location>
</feature>
<evidence type="ECO:0000256" key="1">
    <source>
        <dbReference type="ARBA" id="ARBA00004496"/>
    </source>
</evidence>